<gene>
    <name evidence="5" type="ORF">NEMBOFW57_003555</name>
</gene>
<dbReference type="Pfam" id="PF00857">
    <property type="entry name" value="Isochorismatase"/>
    <property type="match status" value="1"/>
</dbReference>
<proteinExistence type="inferred from homology"/>
<feature type="compositionally biased region" description="Basic and acidic residues" evidence="3">
    <location>
        <begin position="1"/>
        <end position="14"/>
    </location>
</feature>
<keyword evidence="2" id="KW-0378">Hydrolase</keyword>
<feature type="region of interest" description="Disordered" evidence="3">
    <location>
        <begin position="1"/>
        <end position="25"/>
    </location>
</feature>
<dbReference type="InterPro" id="IPR000868">
    <property type="entry name" value="Isochorismatase-like_dom"/>
</dbReference>
<dbReference type="InterPro" id="IPR050272">
    <property type="entry name" value="Isochorismatase-like_hydrls"/>
</dbReference>
<dbReference type="SUPFAM" id="SSF52499">
    <property type="entry name" value="Isochorismatase-like hydrolases"/>
    <property type="match status" value="1"/>
</dbReference>
<dbReference type="PANTHER" id="PTHR43540:SF9">
    <property type="entry name" value="FAMILY HYDROLASE, PUTATIVE (AFU_ORTHOLOGUE AFUA_2G08700)-RELATED"/>
    <property type="match status" value="1"/>
</dbReference>
<name>A0AAD4F4V4_9PEZI</name>
<accession>A0AAD4F4V4</accession>
<comment type="similarity">
    <text evidence="1">Belongs to the isochorismatase family.</text>
</comment>
<evidence type="ECO:0000313" key="6">
    <source>
        <dbReference type="Proteomes" id="UP001197093"/>
    </source>
</evidence>
<reference evidence="5" key="1">
    <citation type="submission" date="2023-02" db="EMBL/GenBank/DDBJ databases">
        <authorList>
            <person name="Palmer J.M."/>
        </authorList>
    </citation>
    <scope>NUCLEOTIDE SEQUENCE</scope>
    <source>
        <strain evidence="5">FW57</strain>
    </source>
</reference>
<evidence type="ECO:0000259" key="4">
    <source>
        <dbReference type="Pfam" id="PF00857"/>
    </source>
</evidence>
<keyword evidence="6" id="KW-1185">Reference proteome</keyword>
<feature type="domain" description="Isochorismatase-like" evidence="4">
    <location>
        <begin position="205"/>
        <end position="290"/>
    </location>
</feature>
<sequence>MSTEKQLDLERKSSQDQSPIVIGNSKNHWKWSKEDGFDLTHPSAPDSEPAHPRLKMKCATTSVVIDPAKTALLTIDLQNFHLHGALGNDNPEFHSIEDTILHYAIPAARESGIQIIWVTTGYADKDLDETNPGVFKTFNFRPLAMQSGKGRSDKSMYRTEMGIGDEIGKVTDKHGKVIDGGRMLVKGSWNSWLHGPSSNAYDEGKGAAPPDVHFYKNRTSGMCDSMKDVTDFLHEHNLRTLLFTGINIDSCVMGTLQDAGPEGFDTILLKDGCANDGPSYVQSSIDHDRQGGWGFLSGCKDFAEAAGVKLDKVKEVDKAESVVPFMSSSQVE</sequence>
<dbReference type="InterPro" id="IPR036380">
    <property type="entry name" value="Isochorismatase-like_sf"/>
</dbReference>
<evidence type="ECO:0000256" key="2">
    <source>
        <dbReference type="ARBA" id="ARBA00022801"/>
    </source>
</evidence>
<comment type="caution">
    <text evidence="5">The sequence shown here is derived from an EMBL/GenBank/DDBJ whole genome shotgun (WGS) entry which is preliminary data.</text>
</comment>
<dbReference type="GO" id="GO:0016787">
    <property type="term" value="F:hydrolase activity"/>
    <property type="evidence" value="ECO:0007669"/>
    <property type="project" value="UniProtKB-KW"/>
</dbReference>
<dbReference type="Gene3D" id="3.40.50.850">
    <property type="entry name" value="Isochorismatase-like"/>
    <property type="match status" value="1"/>
</dbReference>
<evidence type="ECO:0000256" key="1">
    <source>
        <dbReference type="ARBA" id="ARBA00006336"/>
    </source>
</evidence>
<dbReference type="Proteomes" id="UP001197093">
    <property type="component" value="Unassembled WGS sequence"/>
</dbReference>
<organism evidence="5 6">
    <name type="scientific">Staphylotrichum longicolle</name>
    <dbReference type="NCBI Taxonomy" id="669026"/>
    <lineage>
        <taxon>Eukaryota</taxon>
        <taxon>Fungi</taxon>
        <taxon>Dikarya</taxon>
        <taxon>Ascomycota</taxon>
        <taxon>Pezizomycotina</taxon>
        <taxon>Sordariomycetes</taxon>
        <taxon>Sordariomycetidae</taxon>
        <taxon>Sordariales</taxon>
        <taxon>Chaetomiaceae</taxon>
        <taxon>Staphylotrichum</taxon>
    </lineage>
</organism>
<protein>
    <recommendedName>
        <fullName evidence="4">Isochorismatase-like domain-containing protein</fullName>
    </recommendedName>
</protein>
<dbReference type="PANTHER" id="PTHR43540">
    <property type="entry name" value="PEROXYUREIDOACRYLATE/UREIDOACRYLATE AMIDOHYDROLASE-RELATED"/>
    <property type="match status" value="1"/>
</dbReference>
<evidence type="ECO:0000256" key="3">
    <source>
        <dbReference type="SAM" id="MobiDB-lite"/>
    </source>
</evidence>
<dbReference type="AlphaFoldDB" id="A0AAD4F4V4"/>
<dbReference type="EMBL" id="JAHCVI010000001">
    <property type="protein sequence ID" value="KAG7293503.1"/>
    <property type="molecule type" value="Genomic_DNA"/>
</dbReference>
<evidence type="ECO:0000313" key="5">
    <source>
        <dbReference type="EMBL" id="KAG7293503.1"/>
    </source>
</evidence>